<dbReference type="Proteomes" id="UP000509810">
    <property type="component" value="Chromosome"/>
</dbReference>
<accession>A0A6S6YIE7</accession>
<evidence type="ECO:0000313" key="1">
    <source>
        <dbReference type="EMBL" id="CAB3563599.1"/>
    </source>
</evidence>
<reference evidence="1 2" key="1">
    <citation type="submission" date="2020-04" db="EMBL/GenBank/DDBJ databases">
        <authorList>
            <person name="Redgwell R T."/>
            <person name="Michniewski S."/>
            <person name="Harrison D C."/>
            <person name="Millard A."/>
        </authorList>
    </citation>
    <scope>NUCLEOTIDE SEQUENCE [LARGE SCALE GENOMIC DNA]</scope>
</reference>
<name>A0A6S6YIE7_9CAUD</name>
<proteinExistence type="predicted"/>
<sequence>MSNHRGASAELVFVDEAPVNVDKEYAIIAGMIQSGMSGAARSLYFKVTDAEKRRVLRLMIQRNLKTTL</sequence>
<dbReference type="EMBL" id="LR794124">
    <property type="protein sequence ID" value="CAB3563599.1"/>
    <property type="molecule type" value="Genomic_DNA"/>
</dbReference>
<evidence type="ECO:0000313" key="2">
    <source>
        <dbReference type="Proteomes" id="UP000509810"/>
    </source>
</evidence>
<gene>
    <name evidence="1" type="ORF">EHFPEHOM_00028</name>
</gene>
<organism evidence="1 2">
    <name type="scientific">Vibrio phage vB_Vc_SrVc9</name>
    <dbReference type="NCBI Taxonomy" id="2721556"/>
    <lineage>
        <taxon>Viruses</taxon>
        <taxon>Duplodnaviria</taxon>
        <taxon>Heunggongvirae</taxon>
        <taxon>Uroviricota</taxon>
        <taxon>Caudoviricetes</taxon>
        <taxon>Autographivirales</taxon>
        <taxon>Autoscriptoviridae</taxon>
        <taxon>Maculvirus</taxon>
        <taxon>Maculvirus SrVc9</taxon>
    </lineage>
</organism>
<protein>
    <submittedName>
        <fullName evidence="1">Uncharacterized protein</fullName>
    </submittedName>
</protein>
<keyword evidence="2" id="KW-1185">Reference proteome</keyword>